<evidence type="ECO:0000256" key="10">
    <source>
        <dbReference type="ARBA" id="ARBA00022977"/>
    </source>
</evidence>
<gene>
    <name evidence="11" type="primary">thiM</name>
    <name evidence="12" type="ORF">ADIS_4306</name>
</gene>
<evidence type="ECO:0000256" key="5">
    <source>
        <dbReference type="ARBA" id="ARBA00022723"/>
    </source>
</evidence>
<protein>
    <recommendedName>
        <fullName evidence="11">Hydroxyethylthiazole kinase</fullName>
        <ecNumber evidence="11">2.7.1.50</ecNumber>
    </recommendedName>
    <alternativeName>
        <fullName evidence="11">4-methyl-5-beta-hydroxyethylthiazole kinase</fullName>
        <shortName evidence="11">TH kinase</shortName>
        <shortName evidence="11">Thz kinase</shortName>
    </alternativeName>
</protein>
<dbReference type="NCBIfam" id="NF006830">
    <property type="entry name" value="PRK09355.1"/>
    <property type="match status" value="1"/>
</dbReference>
<evidence type="ECO:0000256" key="2">
    <source>
        <dbReference type="ARBA" id="ARBA00001946"/>
    </source>
</evidence>
<organism evidence="12 13">
    <name type="scientific">Lunatimonas lonarensis</name>
    <dbReference type="NCBI Taxonomy" id="1232681"/>
    <lineage>
        <taxon>Bacteria</taxon>
        <taxon>Pseudomonadati</taxon>
        <taxon>Bacteroidota</taxon>
        <taxon>Cytophagia</taxon>
        <taxon>Cytophagales</taxon>
        <taxon>Cyclobacteriaceae</taxon>
    </lineage>
</organism>
<dbReference type="EC" id="2.7.1.50" evidence="11"/>
<dbReference type="AlphaFoldDB" id="R7ZM14"/>
<dbReference type="Proteomes" id="UP000013909">
    <property type="component" value="Unassembled WGS sequence"/>
</dbReference>
<evidence type="ECO:0000256" key="4">
    <source>
        <dbReference type="ARBA" id="ARBA00022679"/>
    </source>
</evidence>
<keyword evidence="8 11" id="KW-0067">ATP-binding</keyword>
<reference evidence="12 13" key="1">
    <citation type="submission" date="2013-02" db="EMBL/GenBank/DDBJ databases">
        <title>A novel strain isolated from Lonar lake, Maharashtra, India.</title>
        <authorList>
            <person name="Singh A."/>
        </authorList>
    </citation>
    <scope>NUCLEOTIDE SEQUENCE [LARGE SCALE GENOMIC DNA]</scope>
    <source>
        <strain evidence="12 13">AK24</strain>
    </source>
</reference>
<keyword evidence="4 11" id="KW-0808">Transferase</keyword>
<evidence type="ECO:0000256" key="7">
    <source>
        <dbReference type="ARBA" id="ARBA00022777"/>
    </source>
</evidence>
<dbReference type="GO" id="GO:0009228">
    <property type="term" value="P:thiamine biosynthetic process"/>
    <property type="evidence" value="ECO:0007669"/>
    <property type="project" value="UniProtKB-KW"/>
</dbReference>
<dbReference type="InterPro" id="IPR029056">
    <property type="entry name" value="Ribokinase-like"/>
</dbReference>
<evidence type="ECO:0000256" key="9">
    <source>
        <dbReference type="ARBA" id="ARBA00022842"/>
    </source>
</evidence>
<dbReference type="PIRSF" id="PIRSF000513">
    <property type="entry name" value="Thz_kinase"/>
    <property type="match status" value="1"/>
</dbReference>
<evidence type="ECO:0000256" key="8">
    <source>
        <dbReference type="ARBA" id="ARBA00022840"/>
    </source>
</evidence>
<evidence type="ECO:0000256" key="11">
    <source>
        <dbReference type="HAMAP-Rule" id="MF_00228"/>
    </source>
</evidence>
<comment type="caution">
    <text evidence="12">The sequence shown here is derived from an EMBL/GenBank/DDBJ whole genome shotgun (WGS) entry which is preliminary data.</text>
</comment>
<dbReference type="UniPathway" id="UPA00060">
    <property type="reaction ID" value="UER00139"/>
</dbReference>
<dbReference type="CDD" id="cd01170">
    <property type="entry name" value="THZ_kinase"/>
    <property type="match status" value="1"/>
</dbReference>
<keyword evidence="10 11" id="KW-0784">Thiamine biosynthesis</keyword>
<comment type="catalytic activity">
    <reaction evidence="1 11">
        <text>5-(2-hydroxyethyl)-4-methylthiazole + ATP = 4-methyl-5-(2-phosphooxyethyl)-thiazole + ADP + H(+)</text>
        <dbReference type="Rhea" id="RHEA:24212"/>
        <dbReference type="ChEBI" id="CHEBI:15378"/>
        <dbReference type="ChEBI" id="CHEBI:17957"/>
        <dbReference type="ChEBI" id="CHEBI:30616"/>
        <dbReference type="ChEBI" id="CHEBI:58296"/>
        <dbReference type="ChEBI" id="CHEBI:456216"/>
        <dbReference type="EC" id="2.7.1.50"/>
    </reaction>
</comment>
<feature type="binding site" evidence="11">
    <location>
        <position position="115"/>
    </location>
    <ligand>
        <name>ATP</name>
        <dbReference type="ChEBI" id="CHEBI:30616"/>
    </ligand>
</feature>
<accession>R7ZM14</accession>
<dbReference type="GO" id="GO:0004417">
    <property type="term" value="F:hydroxyethylthiazole kinase activity"/>
    <property type="evidence" value="ECO:0007669"/>
    <property type="project" value="UniProtKB-UniRule"/>
</dbReference>
<dbReference type="GO" id="GO:0009229">
    <property type="term" value="P:thiamine diphosphate biosynthetic process"/>
    <property type="evidence" value="ECO:0007669"/>
    <property type="project" value="UniProtKB-UniRule"/>
</dbReference>
<keyword evidence="13" id="KW-1185">Reference proteome</keyword>
<proteinExistence type="inferred from homology"/>
<evidence type="ECO:0000256" key="6">
    <source>
        <dbReference type="ARBA" id="ARBA00022741"/>
    </source>
</evidence>
<dbReference type="OrthoDB" id="9778146at2"/>
<dbReference type="PATRIC" id="fig|1288963.3.peg.4291"/>
<dbReference type="InterPro" id="IPR000417">
    <property type="entry name" value="Hyethyz_kinase"/>
</dbReference>
<evidence type="ECO:0000256" key="1">
    <source>
        <dbReference type="ARBA" id="ARBA00001771"/>
    </source>
</evidence>
<dbReference type="STRING" id="1232681.ADIS_4306"/>
<dbReference type="Gene3D" id="3.40.1190.20">
    <property type="match status" value="1"/>
</dbReference>
<feature type="binding site" evidence="11">
    <location>
        <position position="161"/>
    </location>
    <ligand>
        <name>ATP</name>
        <dbReference type="ChEBI" id="CHEBI:30616"/>
    </ligand>
</feature>
<name>R7ZM14_9BACT</name>
<comment type="cofactor">
    <cofactor evidence="2 11">
        <name>Mg(2+)</name>
        <dbReference type="ChEBI" id="CHEBI:18420"/>
    </cofactor>
</comment>
<dbReference type="NCBIfam" id="TIGR00694">
    <property type="entry name" value="thiM"/>
    <property type="match status" value="1"/>
</dbReference>
<dbReference type="GO" id="GO:0000287">
    <property type="term" value="F:magnesium ion binding"/>
    <property type="evidence" value="ECO:0007669"/>
    <property type="project" value="UniProtKB-UniRule"/>
</dbReference>
<keyword evidence="5 11" id="KW-0479">Metal-binding</keyword>
<keyword evidence="7 11" id="KW-0418">Kinase</keyword>
<dbReference type="PRINTS" id="PR01099">
    <property type="entry name" value="HYETHTZKNASE"/>
</dbReference>
<comment type="function">
    <text evidence="11">Catalyzes the phosphorylation of the hydroxyl group of 4-methyl-5-beta-hydroxyethylthiazole (THZ).</text>
</comment>
<dbReference type="EMBL" id="AQHR01000110">
    <property type="protein sequence ID" value="EON75135.1"/>
    <property type="molecule type" value="Genomic_DNA"/>
</dbReference>
<dbReference type="GO" id="GO:0005524">
    <property type="term" value="F:ATP binding"/>
    <property type="evidence" value="ECO:0007669"/>
    <property type="project" value="UniProtKB-UniRule"/>
</dbReference>
<feature type="binding site" evidence="11">
    <location>
        <position position="188"/>
    </location>
    <ligand>
        <name>substrate</name>
    </ligand>
</feature>
<comment type="pathway">
    <text evidence="3 11">Cofactor biosynthesis; thiamine diphosphate biosynthesis; 4-methyl-5-(2-phosphoethyl)-thiazole from 5-(2-hydroxyethyl)-4-methylthiazole: step 1/1.</text>
</comment>
<evidence type="ECO:0000256" key="3">
    <source>
        <dbReference type="ARBA" id="ARBA00004868"/>
    </source>
</evidence>
<dbReference type="HAMAP" id="MF_00228">
    <property type="entry name" value="Thz_kinase"/>
    <property type="match status" value="1"/>
</dbReference>
<sequence length="263" mass="28197">MEQALEKLRQTAPLVQSITNYVVMNNTANALLAVGASPIMAHAHKEVRDMVSIVHALVVNIGTLDDYWVESMALAAQHALELGKPWVLDPVGAGATPYRNEVLGQLIAFKPTVIRGNASEILSLANVAVASRGVDSANRSEEAVDAGRQLATQFDTVVCISGASDFVIDRHRTVRIENGHEWMPRVTGMGCTASVMIGAFLGAEEDPFEATVNAMTVMGVAGELAAEKSTGPGSLQLHFYDALFSLTDKQLLDRAKLTRNEPT</sequence>
<evidence type="ECO:0000313" key="13">
    <source>
        <dbReference type="Proteomes" id="UP000013909"/>
    </source>
</evidence>
<feature type="binding site" evidence="11">
    <location>
        <position position="40"/>
    </location>
    <ligand>
        <name>substrate</name>
    </ligand>
</feature>
<evidence type="ECO:0000313" key="12">
    <source>
        <dbReference type="EMBL" id="EON75135.1"/>
    </source>
</evidence>
<dbReference type="SUPFAM" id="SSF53613">
    <property type="entry name" value="Ribokinase-like"/>
    <property type="match status" value="1"/>
</dbReference>
<dbReference type="RefSeq" id="WP_010856419.1">
    <property type="nucleotide sequence ID" value="NZ_AQHR01000110.1"/>
</dbReference>
<comment type="similarity">
    <text evidence="11">Belongs to the Thz kinase family.</text>
</comment>
<keyword evidence="6 11" id="KW-0547">Nucleotide-binding</keyword>
<dbReference type="Pfam" id="PF02110">
    <property type="entry name" value="HK"/>
    <property type="match status" value="1"/>
</dbReference>
<keyword evidence="9 11" id="KW-0460">Magnesium</keyword>